<proteinExistence type="predicted"/>
<protein>
    <submittedName>
        <fullName evidence="1">Uncharacterized protein</fullName>
    </submittedName>
</protein>
<evidence type="ECO:0000313" key="2">
    <source>
        <dbReference type="Proteomes" id="UP001304650"/>
    </source>
</evidence>
<dbReference type="KEGG" id="proo:MJB10_16815"/>
<dbReference type="AlphaFoldDB" id="A0AA96LKI3"/>
<organism evidence="1 2">
    <name type="scientific">Paenibacillus roseopurpureus</name>
    <dbReference type="NCBI Taxonomy" id="2918901"/>
    <lineage>
        <taxon>Bacteria</taxon>
        <taxon>Bacillati</taxon>
        <taxon>Bacillota</taxon>
        <taxon>Bacilli</taxon>
        <taxon>Bacillales</taxon>
        <taxon>Paenibacillaceae</taxon>
        <taxon>Paenibacillus</taxon>
    </lineage>
</organism>
<evidence type="ECO:0000313" key="1">
    <source>
        <dbReference type="EMBL" id="WNR42777.1"/>
    </source>
</evidence>
<gene>
    <name evidence="1" type="ORF">MJB10_16815</name>
</gene>
<sequence>MQYVRNGNVVHFQYKFEERRTALASLVFAECMEGAGRFIDQTMNGIWTICEESTWVIPPHMVISKASAADNLPNIADQYIDLCTEFVWK</sequence>
<reference evidence="1" key="1">
    <citation type="submission" date="2022-02" db="EMBL/GenBank/DDBJ databases">
        <title>Paenibacillus sp. MBLB1832 Whole Genome Shotgun Sequencing.</title>
        <authorList>
            <person name="Hwang C.Y."/>
            <person name="Cho E.-S."/>
            <person name="Seo M.-J."/>
        </authorList>
    </citation>
    <scope>NUCLEOTIDE SEQUENCE</scope>
    <source>
        <strain evidence="1">MBLB1832</strain>
    </source>
</reference>
<dbReference type="Proteomes" id="UP001304650">
    <property type="component" value="Chromosome"/>
</dbReference>
<keyword evidence="2" id="KW-1185">Reference proteome</keyword>
<name>A0AA96LKI3_9BACL</name>
<dbReference type="EMBL" id="CP130319">
    <property type="protein sequence ID" value="WNR42777.1"/>
    <property type="molecule type" value="Genomic_DNA"/>
</dbReference>
<dbReference type="RefSeq" id="WP_314796512.1">
    <property type="nucleotide sequence ID" value="NZ_CP130319.1"/>
</dbReference>
<accession>A0AA96LKI3</accession>